<dbReference type="KEGG" id="lala:AB8B28_07520"/>
<evidence type="ECO:0000259" key="2">
    <source>
        <dbReference type="Pfam" id="PF07282"/>
    </source>
</evidence>
<sequence length="55" mass="6567">MVSHHQKLAIDVKNIKENLKLSDRNYKCERCGIEIDRDYNAALNIKDFRKTILKY</sequence>
<protein>
    <submittedName>
        <fullName evidence="3">Zinc ribbon domain-containing protein</fullName>
    </submittedName>
</protein>
<evidence type="ECO:0000313" key="3">
    <source>
        <dbReference type="EMBL" id="XDU61501.1"/>
    </source>
</evidence>
<feature type="domain" description="Cas12f1-like TNB" evidence="2">
    <location>
        <begin position="21"/>
        <end position="45"/>
    </location>
</feature>
<dbReference type="AlphaFoldDB" id="A0AB39V228"/>
<keyword evidence="1" id="KW-0238">DNA-binding</keyword>
<evidence type="ECO:0000256" key="1">
    <source>
        <dbReference type="ARBA" id="ARBA00023125"/>
    </source>
</evidence>
<proteinExistence type="predicted"/>
<dbReference type="InterPro" id="IPR010095">
    <property type="entry name" value="Cas12f1-like_TNB"/>
</dbReference>
<name>A0AB39V228_9FUSO</name>
<accession>A0AB39V228</accession>
<organism evidence="3">
    <name type="scientific">Leptotrichia alba</name>
    <dbReference type="NCBI Taxonomy" id="3239304"/>
    <lineage>
        <taxon>Bacteria</taxon>
        <taxon>Fusobacteriati</taxon>
        <taxon>Fusobacteriota</taxon>
        <taxon>Fusobacteriia</taxon>
        <taxon>Fusobacteriales</taxon>
        <taxon>Leptotrichiaceae</taxon>
        <taxon>Leptotrichia</taxon>
    </lineage>
</organism>
<gene>
    <name evidence="3" type="ORF">AB8B28_07520</name>
</gene>
<reference evidence="3" key="1">
    <citation type="submission" date="2024-07" db="EMBL/GenBank/DDBJ databases">
        <authorList>
            <person name="Li X.-J."/>
            <person name="Wang X."/>
        </authorList>
    </citation>
    <scope>NUCLEOTIDE SEQUENCE</scope>
    <source>
        <strain evidence="3">HSP-536</strain>
    </source>
</reference>
<dbReference type="Pfam" id="PF07282">
    <property type="entry name" value="Cas12f1-like_TNB"/>
    <property type="match status" value="1"/>
</dbReference>
<dbReference type="EMBL" id="CP165647">
    <property type="protein sequence ID" value="XDU61501.1"/>
    <property type="molecule type" value="Genomic_DNA"/>
</dbReference>
<dbReference type="GO" id="GO:0003677">
    <property type="term" value="F:DNA binding"/>
    <property type="evidence" value="ECO:0007669"/>
    <property type="project" value="UniProtKB-KW"/>
</dbReference>